<evidence type="ECO:0000313" key="1">
    <source>
        <dbReference type="EMBL" id="MCF6379226.1"/>
    </source>
</evidence>
<evidence type="ECO:0000313" key="2">
    <source>
        <dbReference type="Proteomes" id="UP001201161"/>
    </source>
</evidence>
<name>A0ABS9HDL0_9ACTN</name>
<protein>
    <submittedName>
        <fullName evidence="1">Uncharacterized protein</fullName>
    </submittedName>
</protein>
<comment type="caution">
    <text evidence="1">The sequence shown here is derived from an EMBL/GenBank/DDBJ whole genome shotgun (WGS) entry which is preliminary data.</text>
</comment>
<reference evidence="1 2" key="1">
    <citation type="submission" date="2022-01" db="EMBL/GenBank/DDBJ databases">
        <title>Nocardioides sp. nov., an actinomycete isolated from mining soil.</title>
        <authorList>
            <person name="Liu L."/>
        </authorList>
    </citation>
    <scope>NUCLEOTIDE SEQUENCE [LARGE SCALE GENOMIC DNA]</scope>
    <source>
        <strain evidence="1 2">KLBMP 9356</strain>
    </source>
</reference>
<dbReference type="RefSeq" id="WP_236403731.1">
    <property type="nucleotide sequence ID" value="NZ_JAKJHZ010000010.1"/>
</dbReference>
<keyword evidence="2" id="KW-1185">Reference proteome</keyword>
<dbReference type="EMBL" id="JAKJHZ010000010">
    <property type="protein sequence ID" value="MCF6379226.1"/>
    <property type="molecule type" value="Genomic_DNA"/>
</dbReference>
<proteinExistence type="predicted"/>
<sequence length="56" mass="6187">MIDVSAMEIVGMLLLAAVVLRAAWLVTHPAAHHAVLRPAHWADQVDRAMHTTQHRA</sequence>
<gene>
    <name evidence="1" type="ORF">L2K70_16565</name>
</gene>
<organism evidence="1 2">
    <name type="scientific">Nocardioides potassii</name>
    <dbReference type="NCBI Taxonomy" id="2911371"/>
    <lineage>
        <taxon>Bacteria</taxon>
        <taxon>Bacillati</taxon>
        <taxon>Actinomycetota</taxon>
        <taxon>Actinomycetes</taxon>
        <taxon>Propionibacteriales</taxon>
        <taxon>Nocardioidaceae</taxon>
        <taxon>Nocardioides</taxon>
    </lineage>
</organism>
<accession>A0ABS9HDL0</accession>
<dbReference type="Proteomes" id="UP001201161">
    <property type="component" value="Unassembled WGS sequence"/>
</dbReference>